<sequence>MTSLSRRQFLTFTAACGAAITLPTLFAPRVASAATPPLLRAERRIIEVAGRAASVFGLTGPDGTPGLRLEAGRDFSARLENGLDAPTLIHWHGLLPPYGQDGVPDLPQPLLKPGESFDYAFPVSTPGTHWMHAHTLQEQQLLASPLVVADPAEAGLDEQEVVVLLHDFSFRSPEELLAELTGTTGGGMMGGGMMGHGMGGNMMAGHGGMAMDINDIDYDAYLANDRTLDDPQVFHVERNGRVRLRLINGATATAFWIDTGALEGELVAVDGNAVVPVAGRRFPLAMGQRIDIRIRLDGEDGAWPILALREGGVERTGFVLATKDGVLKRIASSGDTQAAVLDLALESRLQAKTPTDAGAAARPVPVVLGGTMQGYAWTMNGRAWGEHQAIRVRQGERVELVMRNDSMMGHPMHLHGHHFQVVAIDGRRFAGAVRDTVWLPPMSEVTVAFDASNPGSWAFHCHHLYHMAAGMMTTVDYES</sequence>
<dbReference type="PROSITE" id="PS51318">
    <property type="entry name" value="TAT"/>
    <property type="match status" value="1"/>
</dbReference>
<evidence type="ECO:0000256" key="1">
    <source>
        <dbReference type="ARBA" id="ARBA00022723"/>
    </source>
</evidence>
<dbReference type="InterPro" id="IPR011706">
    <property type="entry name" value="Cu-oxidase_C"/>
</dbReference>
<evidence type="ECO:0000256" key="3">
    <source>
        <dbReference type="SAM" id="SignalP"/>
    </source>
</evidence>
<feature type="domain" description="Plastocyanin-like" evidence="4">
    <location>
        <begin position="220"/>
        <end position="307"/>
    </location>
</feature>
<protein>
    <submittedName>
        <fullName evidence="7">Multicopper oxidase with three cupredoxin domains (Includes cell division protein FtsP and spore coat protein CotA)</fullName>
    </submittedName>
</protein>
<dbReference type="InterPro" id="IPR008972">
    <property type="entry name" value="Cupredoxin"/>
</dbReference>
<reference evidence="7 8" key="1">
    <citation type="submission" date="2017-04" db="EMBL/GenBank/DDBJ databases">
        <authorList>
            <person name="Afonso C.L."/>
            <person name="Miller P.J."/>
            <person name="Scott M.A."/>
            <person name="Spackman E."/>
            <person name="Goraichik I."/>
            <person name="Dimitrov K.M."/>
            <person name="Suarez D.L."/>
            <person name="Swayne D.E."/>
        </authorList>
    </citation>
    <scope>NUCLEOTIDE SEQUENCE [LARGE SCALE GENOMIC DNA]</scope>
    <source>
        <strain evidence="7 8">B5P</strain>
    </source>
</reference>
<dbReference type="InterPro" id="IPR006311">
    <property type="entry name" value="TAT_signal"/>
</dbReference>
<feature type="domain" description="Plastocyanin-like" evidence="5">
    <location>
        <begin position="366"/>
        <end position="476"/>
    </location>
</feature>
<keyword evidence="1" id="KW-0479">Metal-binding</keyword>
<evidence type="ECO:0000259" key="5">
    <source>
        <dbReference type="Pfam" id="PF07731"/>
    </source>
</evidence>
<evidence type="ECO:0000259" key="6">
    <source>
        <dbReference type="Pfam" id="PF07732"/>
    </source>
</evidence>
<dbReference type="OrthoDB" id="9757546at2"/>
<dbReference type="InterPro" id="IPR033138">
    <property type="entry name" value="Cu_oxidase_CS"/>
</dbReference>
<keyword evidence="7" id="KW-0946">Virion</keyword>
<dbReference type="EMBL" id="FXBL01000004">
    <property type="protein sequence ID" value="SMH36159.1"/>
    <property type="molecule type" value="Genomic_DNA"/>
</dbReference>
<keyword evidence="7" id="KW-0167">Capsid protein</keyword>
<dbReference type="InterPro" id="IPR001117">
    <property type="entry name" value="Cu-oxidase_2nd"/>
</dbReference>
<dbReference type="PANTHER" id="PTHR11709:SF2">
    <property type="entry name" value="MULTICOPPER OXIDASE LPR1"/>
    <property type="match status" value="1"/>
</dbReference>
<evidence type="ECO:0000313" key="8">
    <source>
        <dbReference type="Proteomes" id="UP000193083"/>
    </source>
</evidence>
<evidence type="ECO:0000256" key="2">
    <source>
        <dbReference type="ARBA" id="ARBA00023002"/>
    </source>
</evidence>
<dbReference type="InterPro" id="IPR019546">
    <property type="entry name" value="TAT_signal_bac_arc"/>
</dbReference>
<dbReference type="PROSITE" id="PS00080">
    <property type="entry name" value="MULTICOPPER_OXIDASE2"/>
    <property type="match status" value="1"/>
</dbReference>
<dbReference type="Pfam" id="PF10518">
    <property type="entry name" value="TAT_signal"/>
    <property type="match status" value="1"/>
</dbReference>
<gene>
    <name evidence="7" type="ORF">SAMN02982922_1702</name>
</gene>
<dbReference type="SUPFAM" id="SSF49503">
    <property type="entry name" value="Cupredoxins"/>
    <property type="match status" value="3"/>
</dbReference>
<keyword evidence="7" id="KW-0132">Cell division</keyword>
<evidence type="ECO:0000313" key="7">
    <source>
        <dbReference type="EMBL" id="SMH36159.1"/>
    </source>
</evidence>
<keyword evidence="7" id="KW-0131">Cell cycle</keyword>
<keyword evidence="3" id="KW-0732">Signal</keyword>
<dbReference type="GO" id="GO:0051301">
    <property type="term" value="P:cell division"/>
    <property type="evidence" value="ECO:0007669"/>
    <property type="project" value="UniProtKB-KW"/>
</dbReference>
<dbReference type="PANTHER" id="PTHR11709">
    <property type="entry name" value="MULTI-COPPER OXIDASE"/>
    <property type="match status" value="1"/>
</dbReference>
<dbReference type="Pfam" id="PF07731">
    <property type="entry name" value="Cu-oxidase_2"/>
    <property type="match status" value="1"/>
</dbReference>
<dbReference type="InterPro" id="IPR034279">
    <property type="entry name" value="CuRO_3_CopA"/>
</dbReference>
<dbReference type="PROSITE" id="PS00079">
    <property type="entry name" value="MULTICOPPER_OXIDASE1"/>
    <property type="match status" value="1"/>
</dbReference>
<dbReference type="InterPro" id="IPR002355">
    <property type="entry name" value="Cu_oxidase_Cu_BS"/>
</dbReference>
<dbReference type="GO" id="GO:0016491">
    <property type="term" value="F:oxidoreductase activity"/>
    <property type="evidence" value="ECO:0007669"/>
    <property type="project" value="UniProtKB-KW"/>
</dbReference>
<dbReference type="RefSeq" id="WP_085463776.1">
    <property type="nucleotide sequence ID" value="NZ_FXBL01000004.1"/>
</dbReference>
<dbReference type="InterPro" id="IPR011707">
    <property type="entry name" value="Cu-oxidase-like_N"/>
</dbReference>
<dbReference type="InterPro" id="IPR045087">
    <property type="entry name" value="Cu-oxidase_fam"/>
</dbReference>
<dbReference type="Gene3D" id="2.60.40.420">
    <property type="entry name" value="Cupredoxins - blue copper proteins"/>
    <property type="match status" value="3"/>
</dbReference>
<dbReference type="CDD" id="cd13896">
    <property type="entry name" value="CuRO_3_CopA"/>
    <property type="match status" value="1"/>
</dbReference>
<accession>A0A1X7NEN2</accession>
<dbReference type="GO" id="GO:0005507">
    <property type="term" value="F:copper ion binding"/>
    <property type="evidence" value="ECO:0007669"/>
    <property type="project" value="InterPro"/>
</dbReference>
<feature type="chain" id="PRO_5012530381" evidence="3">
    <location>
        <begin position="34"/>
        <end position="479"/>
    </location>
</feature>
<dbReference type="CDD" id="cd13865">
    <property type="entry name" value="CuRO_1_LCC_like_3"/>
    <property type="match status" value="1"/>
</dbReference>
<organism evidence="7 8">
    <name type="scientific">Mesorhizobium australicum</name>
    <dbReference type="NCBI Taxonomy" id="536018"/>
    <lineage>
        <taxon>Bacteria</taxon>
        <taxon>Pseudomonadati</taxon>
        <taxon>Pseudomonadota</taxon>
        <taxon>Alphaproteobacteria</taxon>
        <taxon>Hyphomicrobiales</taxon>
        <taxon>Phyllobacteriaceae</taxon>
        <taxon>Mesorhizobium</taxon>
    </lineage>
</organism>
<dbReference type="Proteomes" id="UP000193083">
    <property type="component" value="Unassembled WGS sequence"/>
</dbReference>
<proteinExistence type="predicted"/>
<evidence type="ECO:0000259" key="4">
    <source>
        <dbReference type="Pfam" id="PF00394"/>
    </source>
</evidence>
<dbReference type="CDD" id="cd13887">
    <property type="entry name" value="CuRO_2_MCO_like_2"/>
    <property type="match status" value="1"/>
</dbReference>
<dbReference type="Pfam" id="PF00394">
    <property type="entry name" value="Cu-oxidase"/>
    <property type="match status" value="1"/>
</dbReference>
<name>A0A1X7NEN2_9HYPH</name>
<keyword evidence="2" id="KW-0560">Oxidoreductase</keyword>
<dbReference type="AlphaFoldDB" id="A0A1X7NEN2"/>
<feature type="signal peptide" evidence="3">
    <location>
        <begin position="1"/>
        <end position="33"/>
    </location>
</feature>
<keyword evidence="8" id="KW-1185">Reference proteome</keyword>
<dbReference type="Pfam" id="PF07732">
    <property type="entry name" value="Cu-oxidase_3"/>
    <property type="match status" value="1"/>
</dbReference>
<feature type="domain" description="Plastocyanin-like" evidence="6">
    <location>
        <begin position="55"/>
        <end position="151"/>
    </location>
</feature>